<dbReference type="PANTHER" id="PTHR46399">
    <property type="entry name" value="B30.2/SPRY DOMAIN-CONTAINING PROTEIN"/>
    <property type="match status" value="1"/>
</dbReference>
<name>S7MKY4_MYOBR</name>
<evidence type="ECO:0000259" key="1">
    <source>
        <dbReference type="Pfam" id="PF01365"/>
    </source>
</evidence>
<dbReference type="GO" id="GO:0006941">
    <property type="term" value="P:striated muscle contraction"/>
    <property type="evidence" value="ECO:0007669"/>
    <property type="project" value="TreeGrafter"/>
</dbReference>
<dbReference type="Pfam" id="PF01365">
    <property type="entry name" value="RYDR_ITPR"/>
    <property type="match status" value="1"/>
</dbReference>
<organism evidence="2 3">
    <name type="scientific">Myotis brandtii</name>
    <name type="common">Brandt's bat</name>
    <dbReference type="NCBI Taxonomy" id="109478"/>
    <lineage>
        <taxon>Eukaryota</taxon>
        <taxon>Metazoa</taxon>
        <taxon>Chordata</taxon>
        <taxon>Craniata</taxon>
        <taxon>Vertebrata</taxon>
        <taxon>Euteleostomi</taxon>
        <taxon>Mammalia</taxon>
        <taxon>Eutheria</taxon>
        <taxon>Laurasiatheria</taxon>
        <taxon>Chiroptera</taxon>
        <taxon>Yangochiroptera</taxon>
        <taxon>Vespertilionidae</taxon>
        <taxon>Myotis</taxon>
    </lineage>
</organism>
<dbReference type="GO" id="GO:0034704">
    <property type="term" value="C:calcium channel complex"/>
    <property type="evidence" value="ECO:0007669"/>
    <property type="project" value="TreeGrafter"/>
</dbReference>
<dbReference type="GO" id="GO:0005219">
    <property type="term" value="F:ryanodine-sensitive calcium-release channel activity"/>
    <property type="evidence" value="ECO:0007669"/>
    <property type="project" value="TreeGrafter"/>
</dbReference>
<feature type="domain" description="RIH" evidence="1">
    <location>
        <begin position="38"/>
        <end position="73"/>
    </location>
</feature>
<dbReference type="GO" id="GO:0042383">
    <property type="term" value="C:sarcolemma"/>
    <property type="evidence" value="ECO:0007669"/>
    <property type="project" value="TreeGrafter"/>
</dbReference>
<dbReference type="GO" id="GO:0030018">
    <property type="term" value="C:Z disc"/>
    <property type="evidence" value="ECO:0007669"/>
    <property type="project" value="TreeGrafter"/>
</dbReference>
<dbReference type="InterPro" id="IPR015925">
    <property type="entry name" value="Ryanodine_IP3_receptor"/>
</dbReference>
<dbReference type="Proteomes" id="UP000052978">
    <property type="component" value="Unassembled WGS sequence"/>
</dbReference>
<dbReference type="PANTHER" id="PTHR46399:SF10">
    <property type="entry name" value="RYANODINE RECEPTOR 1"/>
    <property type="match status" value="1"/>
</dbReference>
<keyword evidence="2" id="KW-0675">Receptor</keyword>
<keyword evidence="3" id="KW-1185">Reference proteome</keyword>
<dbReference type="GO" id="GO:0014808">
    <property type="term" value="P:release of sequestered calcium ion into cytosol by sarcoplasmic reticulum"/>
    <property type="evidence" value="ECO:0007669"/>
    <property type="project" value="TreeGrafter"/>
</dbReference>
<sequence>MVGTRPLANECAIPQGPGQLQREAPAGTALPIEGVVLSLQDLIGYFEPPSEELQHEEKQSKLRSLRNRQSLFHFRAGGREPVE</sequence>
<protein>
    <submittedName>
        <fullName evidence="2">Ryanodine receptor 1</fullName>
    </submittedName>
</protein>
<evidence type="ECO:0000313" key="3">
    <source>
        <dbReference type="Proteomes" id="UP000052978"/>
    </source>
</evidence>
<dbReference type="Gene3D" id="1.25.10.30">
    <property type="entry name" value="IP3 receptor type 1 binding core, RIH domain"/>
    <property type="match status" value="1"/>
</dbReference>
<gene>
    <name evidence="2" type="ORF">D623_10003567</name>
</gene>
<dbReference type="InterPro" id="IPR000699">
    <property type="entry name" value="RIH_dom"/>
</dbReference>
<dbReference type="GO" id="GO:0033017">
    <property type="term" value="C:sarcoplasmic reticulum membrane"/>
    <property type="evidence" value="ECO:0007669"/>
    <property type="project" value="TreeGrafter"/>
</dbReference>
<evidence type="ECO:0000313" key="2">
    <source>
        <dbReference type="EMBL" id="EPQ04195.1"/>
    </source>
</evidence>
<dbReference type="EMBL" id="KE161498">
    <property type="protein sequence ID" value="EPQ04195.1"/>
    <property type="molecule type" value="Genomic_DNA"/>
</dbReference>
<reference evidence="2 3" key="1">
    <citation type="journal article" date="2013" name="Nat. Commun.">
        <title>Genome analysis reveals insights into physiology and longevity of the Brandt's bat Myotis brandtii.</title>
        <authorList>
            <person name="Seim I."/>
            <person name="Fang X."/>
            <person name="Xiong Z."/>
            <person name="Lobanov A.V."/>
            <person name="Huang Z."/>
            <person name="Ma S."/>
            <person name="Feng Y."/>
            <person name="Turanov A.A."/>
            <person name="Zhu Y."/>
            <person name="Lenz T.L."/>
            <person name="Gerashchenko M.V."/>
            <person name="Fan D."/>
            <person name="Hee Yim S."/>
            <person name="Yao X."/>
            <person name="Jordan D."/>
            <person name="Xiong Y."/>
            <person name="Ma Y."/>
            <person name="Lyapunov A.N."/>
            <person name="Chen G."/>
            <person name="Kulakova O.I."/>
            <person name="Sun Y."/>
            <person name="Lee S.G."/>
            <person name="Bronson R.T."/>
            <person name="Moskalev A.A."/>
            <person name="Sunyaev S.R."/>
            <person name="Zhang G."/>
            <person name="Krogh A."/>
            <person name="Wang J."/>
            <person name="Gladyshev V.N."/>
        </authorList>
    </citation>
    <scope>NUCLEOTIDE SEQUENCE [LARGE SCALE GENOMIC DNA]</scope>
</reference>
<accession>S7MKY4</accession>
<proteinExistence type="predicted"/>
<dbReference type="AlphaFoldDB" id="S7MKY4"/>
<dbReference type="GO" id="GO:0005790">
    <property type="term" value="C:smooth endoplasmic reticulum"/>
    <property type="evidence" value="ECO:0007669"/>
    <property type="project" value="TreeGrafter"/>
</dbReference>